<organism evidence="8 9">
    <name type="scientific">Pedobacter gandavensis</name>
    <dbReference type="NCBI Taxonomy" id="2679963"/>
    <lineage>
        <taxon>Bacteria</taxon>
        <taxon>Pseudomonadati</taxon>
        <taxon>Bacteroidota</taxon>
        <taxon>Sphingobacteriia</taxon>
        <taxon>Sphingobacteriales</taxon>
        <taxon>Sphingobacteriaceae</taxon>
        <taxon>Pedobacter</taxon>
    </lineage>
</organism>
<dbReference type="Pfam" id="PF14322">
    <property type="entry name" value="SusD-like_3"/>
    <property type="match status" value="1"/>
</dbReference>
<evidence type="ECO:0000256" key="4">
    <source>
        <dbReference type="ARBA" id="ARBA00023136"/>
    </source>
</evidence>
<comment type="subcellular location">
    <subcellularLocation>
        <location evidence="1">Cell outer membrane</location>
    </subcellularLocation>
</comment>
<dbReference type="Gene3D" id="1.25.40.390">
    <property type="match status" value="2"/>
</dbReference>
<dbReference type="Pfam" id="PF07980">
    <property type="entry name" value="SusD_RagB"/>
    <property type="match status" value="1"/>
</dbReference>
<reference evidence="8 9" key="1">
    <citation type="submission" date="2019-11" db="EMBL/GenBank/DDBJ databases">
        <title>Description of Pedobacter sp. LMG 31462T.</title>
        <authorList>
            <person name="Carlier A."/>
            <person name="Qi S."/>
            <person name="Vandamme P."/>
        </authorList>
    </citation>
    <scope>NUCLEOTIDE SEQUENCE [LARGE SCALE GENOMIC DNA]</scope>
    <source>
        <strain evidence="8 9">LMG 31462</strain>
    </source>
</reference>
<dbReference type="InterPro" id="IPR012944">
    <property type="entry name" value="SusD_RagB_dom"/>
</dbReference>
<proteinExistence type="inferred from homology"/>
<dbReference type="SUPFAM" id="SSF48452">
    <property type="entry name" value="TPR-like"/>
    <property type="match status" value="1"/>
</dbReference>
<evidence type="ECO:0000259" key="6">
    <source>
        <dbReference type="Pfam" id="PF07980"/>
    </source>
</evidence>
<keyword evidence="3" id="KW-0732">Signal</keyword>
<accession>A0ABR6EUN7</accession>
<dbReference type="InterPro" id="IPR033985">
    <property type="entry name" value="SusD-like_N"/>
</dbReference>
<dbReference type="InterPro" id="IPR011990">
    <property type="entry name" value="TPR-like_helical_dom_sf"/>
</dbReference>
<keyword evidence="5" id="KW-0998">Cell outer membrane</keyword>
<evidence type="ECO:0000256" key="1">
    <source>
        <dbReference type="ARBA" id="ARBA00004442"/>
    </source>
</evidence>
<feature type="domain" description="SusD-like N-terminal" evidence="7">
    <location>
        <begin position="30"/>
        <end position="234"/>
    </location>
</feature>
<keyword evidence="9" id="KW-1185">Reference proteome</keyword>
<evidence type="ECO:0000259" key="7">
    <source>
        <dbReference type="Pfam" id="PF14322"/>
    </source>
</evidence>
<comment type="similarity">
    <text evidence="2">Belongs to the SusD family.</text>
</comment>
<dbReference type="EMBL" id="WNXC01000002">
    <property type="protein sequence ID" value="MBB2148959.1"/>
    <property type="molecule type" value="Genomic_DNA"/>
</dbReference>
<name>A0ABR6EUN7_9SPHI</name>
<sequence length="466" mass="53292">MKNQNSLRKRLVPILYIVLVLTLNSCKKGWLDAKPDKTLIIPTTIQDYQAILDNSDVFNANYPGLNDVSSDNYTVTLANWQSSNTALERNSYRWSSEIYEGETVNFDWTYSYKRILYANIVVEGIAKISTTNQNLKDWNNVKGSALFYRAFSYFNLTQLFCKPFNEQSANNDLGLLIRLSPDPNERVKRATIKETYSQILLDLNTALDLLPSTSTYLTRPSKQAVYALLARIYLSMGNFDSSLKNSNAALGISDLLIDYNTLKPTATLPFVRFSNEIIFHSEATTYKILSKNSFNVDVELYNTYEDNDLRKVLYFTLSGTDVKFKGNYSGSNNFFSGLAIDEMLLIRAECFARKDKTNEALADLNLLLKTRWKKNNDGTSTYVDRTASNATIALKIILDERRKELLFRELRWIDLRRLNTETNLAITLKRTLDGKVYSLAPNDKKYTLSIPPDEIRLSGIEQNSRD</sequence>
<evidence type="ECO:0000256" key="3">
    <source>
        <dbReference type="ARBA" id="ARBA00022729"/>
    </source>
</evidence>
<evidence type="ECO:0000313" key="9">
    <source>
        <dbReference type="Proteomes" id="UP000636110"/>
    </source>
</evidence>
<keyword evidence="4" id="KW-0472">Membrane</keyword>
<dbReference type="Proteomes" id="UP000636110">
    <property type="component" value="Unassembled WGS sequence"/>
</dbReference>
<gene>
    <name evidence="8" type="ORF">GM920_08535</name>
</gene>
<evidence type="ECO:0000256" key="2">
    <source>
        <dbReference type="ARBA" id="ARBA00006275"/>
    </source>
</evidence>
<dbReference type="RefSeq" id="WP_182955758.1">
    <property type="nucleotide sequence ID" value="NZ_WNXC01000002.1"/>
</dbReference>
<comment type="caution">
    <text evidence="8">The sequence shown here is derived from an EMBL/GenBank/DDBJ whole genome shotgun (WGS) entry which is preliminary data.</text>
</comment>
<feature type="domain" description="RagB/SusD" evidence="6">
    <location>
        <begin position="342"/>
        <end position="422"/>
    </location>
</feature>
<evidence type="ECO:0000256" key="5">
    <source>
        <dbReference type="ARBA" id="ARBA00023237"/>
    </source>
</evidence>
<protein>
    <submittedName>
        <fullName evidence="8">RagB/SusD family nutrient uptake outer membrane protein</fullName>
    </submittedName>
</protein>
<evidence type="ECO:0000313" key="8">
    <source>
        <dbReference type="EMBL" id="MBB2148959.1"/>
    </source>
</evidence>